<name>A0ABR5E6M9_LISSE</name>
<dbReference type="EMBL" id="JYOM01000014">
    <property type="protein sequence ID" value="KKD45424.1"/>
    <property type="molecule type" value="Genomic_DNA"/>
</dbReference>
<evidence type="ECO:0000259" key="1">
    <source>
        <dbReference type="Pfam" id="PF13401"/>
    </source>
</evidence>
<sequence length="1957" mass="226445">MSTPGIADPYWYEWYVGLQQVINMINPDKYISYVIFQSKDHDTIDDVVVGYEDKLEICYQVKHEIGNTGKTSLTFASLIKVEQGKTVKKSLLNKLAIGWKKAKKSEEKTIVPVLFTNKQLGINASKRKYDDNEYTAVGLIKFIEEIQPLLLPDISLSDVRKSITSLDLKIQWDEFSNAIEENEKDILDFLRTLEIRANEPSLDELEEKMIEQVKYIFQCNLAMAKSLFSKLCFGLRIWTTTRRGDLDKVEIEDVYDALALNEDSSSDNHKLPFPQPFFESREKFASEIEELIDDGDEKVIFLSGDPGSGKTSLISYLALKKNLFKARYHTFKPISPEQSFYNLDSGLCEPKALWSELLIQLRAYFKGELHKYQIPVNNSLCNTEQLRSEVLKLAKKLQEKTGTKTVICIDGIDHAARAKDKVTFLSDLYKPSEIPDGVVFVIVGQRSHAYSNYPLWIKNKTKDVAYIEMPVLAKNDIVDLIENNNLSFDIDSNVLAKFIFQKTNGNNLSVAFSIEEAKKCKNMKELEEILDLKCVSENITEYYSHIWNHVTSYLNARNVGIPFPDIALSSIITLLNGRVDTAVLSKAITPKLPDEDWYEIFNLLYPLIQRNNIDGEFTLFHNDFRVFLMGIIDKNSMKYKKIASELASYYQYNNYSLDSTINLFQLLLSAEEVEKTAEVFDSEYVIKAFAYGISKNTLYEYANIAHGAAISSKSWDKYHKVYLALNTIYQHHRYYENFEKKYVILDNSYLRTISTYELVNNEIKNENIKQYIAMIDFCLGLLSLGDPISISRAKSVYNLWFQDITPTQFLNKLDEDEANMHEPYLIDDVMEKWANLLGEIGYKYTGEKSSKGKTVDRHLARFHNAYFEYLFRNDRIEESTVFISKYGITSKCLSDNLQEILLSDQTIKYNSILKAFIKKSDIDFVNLLAHVCLIKNNDPVVLVNIGEFEKPKYIHNDPTREVILLAFIIGYQEYNIELSESLSHAKDLLSKVEKTDTATYKYFEKLVCHSFLLGRFNNKNCKQDEFEVKILSNSFEDIFLYNERNVRSFEFNDGFKIVLFLSLDNSSIVKAVGENLVCEHVTSHLFNRNLFGMHYKTIILDYLLKNGNDSIVEKYIRELFGDSLFQEENFSEQFNHFKKYGLIVSEELTRDVEAKLQWDVVSFVGHKDYSLYPILETFKKIVLLDSSYWETKGIDLYTLSYVADSKGDNRASSSIELELSKAAADSGFSNVWRLNKNYENFRYSLDMTYHQIIDLMSVVDTVKDLKALWILSCGILSWYNNSDRVGLKSVFDKCIEKANELRALDFKEQLINISKSHVDISLMQQSEVEKGDLCNIEINSEEVLKEELSELSNDELFDFLKYEVSYSQKWSSLQIIMSIFVEKRILDKTMAQKFLNIVEIMLPNYSWEQSGGANIIEKIIKILGDDGLWNLAEYNFCEMDNEDHYDSIGSNMDFILQLSKKDQPLEIILDQFDHELSCHLQWITGCGKIVSQFEGEVIATTNLPDPTNVQEFTCNMLLEQINTHNIHRIEISLQGMHLLVKEEPSIFGFIANSWNYYSALQKEYLIKISERWVREKTTGFDLLFLILEEELHKTNRLDMKILLHAIVCNYSENIETDLMFNAEEIEYKLSVDNTTSILDESLICSQANYFLNIMERCTLEPTNDIKSYIVKGKNTIEKNYVQSSNRTRVGDSLLFPKSHLELDMQILYGEDKYDRWKNVPISIKAQALLTLDDPWLFSNIPIISDSKEWNIEEKLKGYIKSNCVEDCIPNLAELINIEITADIELIGGVIWFPVGNEDGIIYSTTTKIIQAGQDLDDKTISKALNSRVIFPNSERNPFEIDIEYLDLQGICLTNILVGASEFMYGNSMMYPSEFLIEELDIRQQKENPFIWEDSERNPVLFFEQIAWPNRKALHENYFRQPIISRWLCRKDVLDLLIVEGGYLSYNIDQIDEMPNMK</sequence>
<dbReference type="InterPro" id="IPR049945">
    <property type="entry name" value="AAA_22"/>
</dbReference>
<dbReference type="RefSeq" id="WP_046326361.1">
    <property type="nucleotide sequence ID" value="NZ_JAARSA010000001.1"/>
</dbReference>
<dbReference type="Pfam" id="PF13401">
    <property type="entry name" value="AAA_22"/>
    <property type="match status" value="1"/>
</dbReference>
<dbReference type="Proteomes" id="UP000033536">
    <property type="component" value="Unassembled WGS sequence"/>
</dbReference>
<gene>
    <name evidence="2" type="ORF">UQ68_09160</name>
</gene>
<dbReference type="SUPFAM" id="SSF52540">
    <property type="entry name" value="P-loop containing nucleoside triphosphate hydrolases"/>
    <property type="match status" value="1"/>
</dbReference>
<dbReference type="InterPro" id="IPR027417">
    <property type="entry name" value="P-loop_NTPase"/>
</dbReference>
<reference evidence="2 3" key="1">
    <citation type="submission" date="2015-02" db="EMBL/GenBank/DDBJ databases">
        <title>Sequencing of Listeria spp. dairy environmental strains.</title>
        <authorList>
            <person name="Muhterem-Uyar M."/>
            <person name="Wagner M."/>
            <person name="Schmitz-Esser S."/>
            <person name="Stessl B."/>
        </authorList>
    </citation>
    <scope>NUCLEOTIDE SEQUENCE [LARGE SCALE GENOMIC DNA]</scope>
    <source>
        <strain evidence="2 3">7KSM</strain>
    </source>
</reference>
<comment type="caution">
    <text evidence="2">The sequence shown here is derived from an EMBL/GenBank/DDBJ whole genome shotgun (WGS) entry which is preliminary data.</text>
</comment>
<organism evidence="2 3">
    <name type="scientific">Listeria seeligeri</name>
    <dbReference type="NCBI Taxonomy" id="1640"/>
    <lineage>
        <taxon>Bacteria</taxon>
        <taxon>Bacillati</taxon>
        <taxon>Bacillota</taxon>
        <taxon>Bacilli</taxon>
        <taxon>Bacillales</taxon>
        <taxon>Listeriaceae</taxon>
        <taxon>Listeria</taxon>
    </lineage>
</organism>
<evidence type="ECO:0000313" key="3">
    <source>
        <dbReference type="Proteomes" id="UP000033536"/>
    </source>
</evidence>
<protein>
    <recommendedName>
        <fullName evidence="1">ORC1/DEAH AAA+ ATPase domain-containing protein</fullName>
    </recommendedName>
</protein>
<dbReference type="Gene3D" id="3.40.50.300">
    <property type="entry name" value="P-loop containing nucleotide triphosphate hydrolases"/>
    <property type="match status" value="1"/>
</dbReference>
<accession>A0ABR5E6M9</accession>
<feature type="domain" description="ORC1/DEAH AAA+ ATPase" evidence="1">
    <location>
        <begin position="296"/>
        <end position="446"/>
    </location>
</feature>
<keyword evidence="3" id="KW-1185">Reference proteome</keyword>
<proteinExistence type="predicted"/>
<evidence type="ECO:0000313" key="2">
    <source>
        <dbReference type="EMBL" id="KKD45424.1"/>
    </source>
</evidence>